<organism evidence="1">
    <name type="scientific">Anguilla anguilla</name>
    <name type="common">European freshwater eel</name>
    <name type="synonym">Muraena anguilla</name>
    <dbReference type="NCBI Taxonomy" id="7936"/>
    <lineage>
        <taxon>Eukaryota</taxon>
        <taxon>Metazoa</taxon>
        <taxon>Chordata</taxon>
        <taxon>Craniata</taxon>
        <taxon>Vertebrata</taxon>
        <taxon>Euteleostomi</taxon>
        <taxon>Actinopterygii</taxon>
        <taxon>Neopterygii</taxon>
        <taxon>Teleostei</taxon>
        <taxon>Anguilliformes</taxon>
        <taxon>Anguillidae</taxon>
        <taxon>Anguilla</taxon>
    </lineage>
</organism>
<evidence type="ECO:0000313" key="1">
    <source>
        <dbReference type="EMBL" id="JAH39054.1"/>
    </source>
</evidence>
<protein>
    <submittedName>
        <fullName evidence="1">Uncharacterized protein</fullName>
    </submittedName>
</protein>
<dbReference type="AlphaFoldDB" id="A0A0E9SCD8"/>
<dbReference type="EMBL" id="GBXM01069523">
    <property type="protein sequence ID" value="JAH39054.1"/>
    <property type="molecule type" value="Transcribed_RNA"/>
</dbReference>
<proteinExistence type="predicted"/>
<name>A0A0E9SCD8_ANGAN</name>
<sequence>MQKKSLPQTTFCDLSLFSVLLFTNTVV</sequence>
<reference evidence="1" key="1">
    <citation type="submission" date="2014-11" db="EMBL/GenBank/DDBJ databases">
        <authorList>
            <person name="Amaro Gonzalez C."/>
        </authorList>
    </citation>
    <scope>NUCLEOTIDE SEQUENCE</scope>
</reference>
<accession>A0A0E9SCD8</accession>
<reference evidence="1" key="2">
    <citation type="journal article" date="2015" name="Fish Shellfish Immunol.">
        <title>Early steps in the European eel (Anguilla anguilla)-Vibrio vulnificus interaction in the gills: Role of the RtxA13 toxin.</title>
        <authorList>
            <person name="Callol A."/>
            <person name="Pajuelo D."/>
            <person name="Ebbesson L."/>
            <person name="Teles M."/>
            <person name="MacKenzie S."/>
            <person name="Amaro C."/>
        </authorList>
    </citation>
    <scope>NUCLEOTIDE SEQUENCE</scope>
</reference>